<accession>A0AAV1ARH1</accession>
<feature type="domain" description="F-box" evidence="1">
    <location>
        <begin position="19"/>
        <end position="64"/>
    </location>
</feature>
<keyword evidence="3" id="KW-1185">Reference proteome</keyword>
<proteinExistence type="predicted"/>
<dbReference type="PANTHER" id="PTHR31672:SF13">
    <property type="entry name" value="F-BOX PROTEIN CPR30-LIKE"/>
    <property type="match status" value="1"/>
</dbReference>
<dbReference type="CDD" id="cd22157">
    <property type="entry name" value="F-box_AtFBW1-like"/>
    <property type="match status" value="1"/>
</dbReference>
<dbReference type="InterPro" id="IPR036047">
    <property type="entry name" value="F-box-like_dom_sf"/>
</dbReference>
<dbReference type="Gene3D" id="1.20.1280.50">
    <property type="match status" value="1"/>
</dbReference>
<protein>
    <recommendedName>
        <fullName evidence="1">F-box domain-containing protein</fullName>
    </recommendedName>
</protein>
<dbReference type="NCBIfam" id="TIGR01640">
    <property type="entry name" value="F_box_assoc_1"/>
    <property type="match status" value="1"/>
</dbReference>
<evidence type="ECO:0000313" key="3">
    <source>
        <dbReference type="Proteomes" id="UP001157006"/>
    </source>
</evidence>
<dbReference type="InterPro" id="IPR050796">
    <property type="entry name" value="SCF_F-box_component"/>
</dbReference>
<gene>
    <name evidence="2" type="ORF">VFH_V033120</name>
</gene>
<name>A0AAV1ARH1_VICFA</name>
<dbReference type="Proteomes" id="UP001157006">
    <property type="component" value="Chromosome 5"/>
</dbReference>
<dbReference type="PROSITE" id="PS50181">
    <property type="entry name" value="FBOX"/>
    <property type="match status" value="1"/>
</dbReference>
<organism evidence="2 3">
    <name type="scientific">Vicia faba</name>
    <name type="common">Broad bean</name>
    <name type="synonym">Faba vulgaris</name>
    <dbReference type="NCBI Taxonomy" id="3906"/>
    <lineage>
        <taxon>Eukaryota</taxon>
        <taxon>Viridiplantae</taxon>
        <taxon>Streptophyta</taxon>
        <taxon>Embryophyta</taxon>
        <taxon>Tracheophyta</taxon>
        <taxon>Spermatophyta</taxon>
        <taxon>Magnoliopsida</taxon>
        <taxon>eudicotyledons</taxon>
        <taxon>Gunneridae</taxon>
        <taxon>Pentapetalae</taxon>
        <taxon>rosids</taxon>
        <taxon>fabids</taxon>
        <taxon>Fabales</taxon>
        <taxon>Fabaceae</taxon>
        <taxon>Papilionoideae</taxon>
        <taxon>50 kb inversion clade</taxon>
        <taxon>NPAAA clade</taxon>
        <taxon>Hologalegina</taxon>
        <taxon>IRL clade</taxon>
        <taxon>Fabeae</taxon>
        <taxon>Vicia</taxon>
    </lineage>
</organism>
<dbReference type="SMART" id="SM00256">
    <property type="entry name" value="FBOX"/>
    <property type="match status" value="1"/>
</dbReference>
<reference evidence="2 3" key="1">
    <citation type="submission" date="2023-01" db="EMBL/GenBank/DDBJ databases">
        <authorList>
            <person name="Kreplak J."/>
        </authorList>
    </citation>
    <scope>NUCLEOTIDE SEQUENCE [LARGE SCALE GENOMIC DNA]</scope>
</reference>
<dbReference type="InterPro" id="IPR001810">
    <property type="entry name" value="F-box_dom"/>
</dbReference>
<dbReference type="SUPFAM" id="SSF81383">
    <property type="entry name" value="F-box domain"/>
    <property type="match status" value="1"/>
</dbReference>
<dbReference type="EMBL" id="OX451740">
    <property type="protein sequence ID" value="CAI8612413.1"/>
    <property type="molecule type" value="Genomic_DNA"/>
</dbReference>
<evidence type="ECO:0000259" key="1">
    <source>
        <dbReference type="PROSITE" id="PS50181"/>
    </source>
</evidence>
<dbReference type="Pfam" id="PF00646">
    <property type="entry name" value="F-box"/>
    <property type="match status" value="1"/>
</dbReference>
<dbReference type="InterPro" id="IPR017451">
    <property type="entry name" value="F-box-assoc_interact_dom"/>
</dbReference>
<dbReference type="AlphaFoldDB" id="A0AAV1ARH1"/>
<dbReference type="PANTHER" id="PTHR31672">
    <property type="entry name" value="BNACNNG10540D PROTEIN"/>
    <property type="match status" value="1"/>
</dbReference>
<evidence type="ECO:0000313" key="2">
    <source>
        <dbReference type="EMBL" id="CAI8612413.1"/>
    </source>
</evidence>
<sequence length="402" mass="47240">MLQMSLFTPSPSRRKHKVSPPSVFIPDELIAEVLSCLTVKQLLRLRCVCKSWNSLISDPTFVKLHLNRSSQNTYITLVDDDDFMVAYIAFFPLFEKSLNYFTLPKDPYFQMKDNEYFFRNNELHFVVGSCNGLLCLLGHSIVDEYIEKIWFQIWNPATKTISQRLCFCSSWHDEDSIIDPFSFTFGWDESTNTYKVVELKSTKVRVFSLRDNTWRYIQYPHGYLSEDSAVYLSGRVSWLAIQYHSGSYYDSNDITIKQFVIISIDLGTETHTQLLPPKGFDKDFDEMPFIEPRLSVLNECLCFSYNLKQVHYVIWQMKEFGVEDSWIQFLKINYHNLQMDYLFDGCSLLPECVLEKNGTLLLTSRPSGKAIFYNLRDNRVEKIISLWWWISVSYVESLVSYF</sequence>